<sequence>MEITLAGKQTMTLPTRTMYIRKSLRRNTPYTNDFLVIDVPEGQDVLLGMPWLKSVNPDINWVSERVKPRREKRGRHKNLNNLHYHKPEQPALPIGGKRRSRSPQRKRSLSDYFSTGYYSAASGTTKYITSKQFRRLLKKPSIIECIFVLRPKTEKECGGTGEPVDIESFCNHPVFPLLLKHKDLFKPKLPMGLPPRELGEHVLGLTRKNLHFDVNGFNPQLKKKAHTVRRTLPMPRKDYIIAKMQGAFWYSCMDLLSGYYQFRMRDCDIRFTAFQTPDGAYEYLVLPMGLSHAPATLNDGIRRILSDLNEICQCYFDDIYLYTKSKSLEDHLTALDRVLTRLEDHKVYVKLIKCVFLRS</sequence>
<evidence type="ECO:0000259" key="2">
    <source>
        <dbReference type="Pfam" id="PF00078"/>
    </source>
</evidence>
<dbReference type="Gene3D" id="3.10.10.10">
    <property type="entry name" value="HIV Type 1 Reverse Transcriptase, subunit A, domain 1"/>
    <property type="match status" value="1"/>
</dbReference>
<evidence type="ECO:0000313" key="3">
    <source>
        <dbReference type="EMBL" id="OWZ14278.1"/>
    </source>
</evidence>
<dbReference type="Proteomes" id="UP000198211">
    <property type="component" value="Unassembled WGS sequence"/>
</dbReference>
<feature type="compositionally biased region" description="Basic residues" evidence="1">
    <location>
        <begin position="96"/>
        <end position="107"/>
    </location>
</feature>
<dbReference type="PANTHER" id="PTHR24559">
    <property type="entry name" value="TRANSPOSON TY3-I GAG-POL POLYPROTEIN"/>
    <property type="match status" value="1"/>
</dbReference>
<name>A0A225WAL5_9STRA</name>
<proteinExistence type="predicted"/>
<feature type="domain" description="Reverse transcriptase" evidence="2">
    <location>
        <begin position="229"/>
        <end position="357"/>
    </location>
</feature>
<gene>
    <name evidence="3" type="ORF">PHMEG_00012269</name>
</gene>
<organism evidence="3 4">
    <name type="scientific">Phytophthora megakarya</name>
    <dbReference type="NCBI Taxonomy" id="4795"/>
    <lineage>
        <taxon>Eukaryota</taxon>
        <taxon>Sar</taxon>
        <taxon>Stramenopiles</taxon>
        <taxon>Oomycota</taxon>
        <taxon>Peronosporomycetes</taxon>
        <taxon>Peronosporales</taxon>
        <taxon>Peronosporaceae</taxon>
        <taxon>Phytophthora</taxon>
    </lineage>
</organism>
<dbReference type="InterPro" id="IPR000477">
    <property type="entry name" value="RT_dom"/>
</dbReference>
<dbReference type="SUPFAM" id="SSF56672">
    <property type="entry name" value="DNA/RNA polymerases"/>
    <property type="match status" value="1"/>
</dbReference>
<comment type="caution">
    <text evidence="3">The sequence shown here is derived from an EMBL/GenBank/DDBJ whole genome shotgun (WGS) entry which is preliminary data.</text>
</comment>
<evidence type="ECO:0000256" key="1">
    <source>
        <dbReference type="SAM" id="MobiDB-lite"/>
    </source>
</evidence>
<dbReference type="PANTHER" id="PTHR24559:SF444">
    <property type="entry name" value="REVERSE TRANSCRIPTASE DOMAIN-CONTAINING PROTEIN"/>
    <property type="match status" value="1"/>
</dbReference>
<dbReference type="Gene3D" id="3.30.70.270">
    <property type="match status" value="1"/>
</dbReference>
<dbReference type="OrthoDB" id="3250101at2759"/>
<evidence type="ECO:0000313" key="4">
    <source>
        <dbReference type="Proteomes" id="UP000198211"/>
    </source>
</evidence>
<feature type="region of interest" description="Disordered" evidence="1">
    <location>
        <begin position="68"/>
        <end position="108"/>
    </location>
</feature>
<dbReference type="Pfam" id="PF00078">
    <property type="entry name" value="RVT_1"/>
    <property type="match status" value="1"/>
</dbReference>
<accession>A0A225WAL5</accession>
<keyword evidence="4" id="KW-1185">Reference proteome</keyword>
<dbReference type="EMBL" id="NBNE01001375">
    <property type="protein sequence ID" value="OWZ14278.1"/>
    <property type="molecule type" value="Genomic_DNA"/>
</dbReference>
<protein>
    <submittedName>
        <fullName evidence="3">Pol Polyprotein</fullName>
    </submittedName>
</protein>
<dbReference type="InterPro" id="IPR043502">
    <property type="entry name" value="DNA/RNA_pol_sf"/>
</dbReference>
<dbReference type="InterPro" id="IPR053134">
    <property type="entry name" value="RNA-dir_DNA_polymerase"/>
</dbReference>
<dbReference type="CDD" id="cd01647">
    <property type="entry name" value="RT_LTR"/>
    <property type="match status" value="1"/>
</dbReference>
<dbReference type="AlphaFoldDB" id="A0A225WAL5"/>
<dbReference type="STRING" id="4795.A0A225WAL5"/>
<reference evidence="4" key="1">
    <citation type="submission" date="2017-03" db="EMBL/GenBank/DDBJ databases">
        <title>Phytopthora megakarya and P. palmivora, two closely related causual agents of cacao black pod achieved similar genome size and gene model numbers by different mechanisms.</title>
        <authorList>
            <person name="Ali S."/>
            <person name="Shao J."/>
            <person name="Larry D.J."/>
            <person name="Kronmiller B."/>
            <person name="Shen D."/>
            <person name="Strem M.D."/>
            <person name="Melnick R.L."/>
            <person name="Guiltinan M.J."/>
            <person name="Tyler B.M."/>
            <person name="Meinhardt L.W."/>
            <person name="Bailey B.A."/>
        </authorList>
    </citation>
    <scope>NUCLEOTIDE SEQUENCE [LARGE SCALE GENOMIC DNA]</scope>
    <source>
        <strain evidence="4">zdho120</strain>
    </source>
</reference>
<dbReference type="InterPro" id="IPR043128">
    <property type="entry name" value="Rev_trsase/Diguanyl_cyclase"/>
</dbReference>
<feature type="compositionally biased region" description="Basic residues" evidence="1">
    <location>
        <begin position="68"/>
        <end position="78"/>
    </location>
</feature>